<sequence>TEKKNAELLKKPDSVSRPEPKKIEEISRFTRIPKLSDIEGSPIIDKTGAQKILSRFSVDEGKTGAYTCKDGNHLAVFCSDKDVAVNNGLRSIFGSWFGLRKLFTGFDTRVALKFTAGDGVIDLVDKNETKIDKSQLAKGVKSGELKLVYIYQSGDGLEKTTEQKFDKEPLAIAVLHDYSNMLNRIEEQFNSRFPDKAIQQKLQFQEEIKKLKENKSLQNIFACDTILVNPKKKDQITSPKINSICKNVAECMPEKTTLIFPREITGRSAEAQSKNKRYSSIDWRHLENKENKWDYVQKPITIVRDLNHGSDPIPQGFLTINQFHNMAKVKDLKSMDPASITKGLEAQEFNKTTLADFDNSVKPGYNEEKAQETEKAK</sequence>
<dbReference type="EMBL" id="SRHE01000658">
    <property type="protein sequence ID" value="TWW08460.1"/>
    <property type="molecule type" value="Genomic_DNA"/>
</dbReference>
<keyword evidence="3" id="KW-1185">Reference proteome</keyword>
<name>A0A5C6M140_9PLAN</name>
<reference evidence="2 3" key="2">
    <citation type="submission" date="2019-08" db="EMBL/GenBank/DDBJ databases">
        <authorList>
            <person name="Henke P."/>
        </authorList>
    </citation>
    <scope>NUCLEOTIDE SEQUENCE [LARGE SCALE GENOMIC DNA]</scope>
    <source>
        <strain evidence="2">Phe10_nw2017</strain>
    </source>
</reference>
<feature type="region of interest" description="Disordered" evidence="1">
    <location>
        <begin position="1"/>
        <end position="22"/>
    </location>
</feature>
<comment type="caution">
    <text evidence="2">The sequence shown here is derived from an EMBL/GenBank/DDBJ whole genome shotgun (WGS) entry which is preliminary data.</text>
</comment>
<gene>
    <name evidence="2" type="ORF">E3A20_24100</name>
</gene>
<evidence type="ECO:0000256" key="1">
    <source>
        <dbReference type="SAM" id="MobiDB-lite"/>
    </source>
</evidence>
<evidence type="ECO:0000313" key="3">
    <source>
        <dbReference type="Proteomes" id="UP000321083"/>
    </source>
</evidence>
<dbReference type="Proteomes" id="UP000321083">
    <property type="component" value="Unassembled WGS sequence"/>
</dbReference>
<protein>
    <submittedName>
        <fullName evidence="2">Uncharacterized protein</fullName>
    </submittedName>
</protein>
<feature type="compositionally biased region" description="Basic and acidic residues" evidence="1">
    <location>
        <begin position="365"/>
        <end position="377"/>
    </location>
</feature>
<proteinExistence type="predicted"/>
<evidence type="ECO:0000313" key="2">
    <source>
        <dbReference type="EMBL" id="TWW08460.1"/>
    </source>
</evidence>
<organism evidence="2 3">
    <name type="scientific">Planctomyces bekefii</name>
    <dbReference type="NCBI Taxonomy" id="1653850"/>
    <lineage>
        <taxon>Bacteria</taxon>
        <taxon>Pseudomonadati</taxon>
        <taxon>Planctomycetota</taxon>
        <taxon>Planctomycetia</taxon>
        <taxon>Planctomycetales</taxon>
        <taxon>Planctomycetaceae</taxon>
        <taxon>Planctomyces</taxon>
    </lineage>
</organism>
<dbReference type="AlphaFoldDB" id="A0A5C6M140"/>
<feature type="non-terminal residue" evidence="2">
    <location>
        <position position="1"/>
    </location>
</feature>
<feature type="region of interest" description="Disordered" evidence="1">
    <location>
        <begin position="355"/>
        <end position="377"/>
    </location>
</feature>
<accession>A0A5C6M140</accession>
<reference evidence="2 3" key="1">
    <citation type="submission" date="2019-08" db="EMBL/GenBank/DDBJ databases">
        <title>100 year-old enigma solved: identification of Planctomyces bekefii, the type genus and species of the phylum Planctomycetes.</title>
        <authorList>
            <person name="Svetlana D.N."/>
            <person name="Overmann J."/>
        </authorList>
    </citation>
    <scope>NUCLEOTIDE SEQUENCE [LARGE SCALE GENOMIC DNA]</scope>
    <source>
        <strain evidence="2">Phe10_nw2017</strain>
    </source>
</reference>